<dbReference type="STRING" id="56484.A0A1Y2FD43"/>
<evidence type="ECO:0000256" key="1">
    <source>
        <dbReference type="ARBA" id="ARBA00022801"/>
    </source>
</evidence>
<accession>A0A1Y2FD43</accession>
<dbReference type="OMA" id="KWEMVQR"/>
<dbReference type="CDD" id="cd18888">
    <property type="entry name" value="NUDIX_ADPRase_Nudt5"/>
    <property type="match status" value="1"/>
</dbReference>
<dbReference type="RefSeq" id="XP_040724903.1">
    <property type="nucleotide sequence ID" value="XM_040867834.1"/>
</dbReference>
<dbReference type="PANTHER" id="PTHR11839">
    <property type="entry name" value="UDP/ADP-SUGAR PYROPHOSPHATASE"/>
    <property type="match status" value="1"/>
</dbReference>
<protein>
    <submittedName>
        <fullName evidence="3">NUDIX hydrolase domain-like protein</fullName>
    </submittedName>
</protein>
<organism evidence="3 4">
    <name type="scientific">Protomyces lactucae-debilis</name>
    <dbReference type="NCBI Taxonomy" id="2754530"/>
    <lineage>
        <taxon>Eukaryota</taxon>
        <taxon>Fungi</taxon>
        <taxon>Dikarya</taxon>
        <taxon>Ascomycota</taxon>
        <taxon>Taphrinomycotina</taxon>
        <taxon>Taphrinomycetes</taxon>
        <taxon>Taphrinales</taxon>
        <taxon>Protomycetaceae</taxon>
        <taxon>Protomyces</taxon>
    </lineage>
</organism>
<dbReference type="Pfam" id="PF00293">
    <property type="entry name" value="NUDIX"/>
    <property type="match status" value="1"/>
</dbReference>
<proteinExistence type="predicted"/>
<dbReference type="SUPFAM" id="SSF55811">
    <property type="entry name" value="Nudix"/>
    <property type="match status" value="1"/>
</dbReference>
<dbReference type="OrthoDB" id="10249920at2759"/>
<evidence type="ECO:0000313" key="4">
    <source>
        <dbReference type="Proteomes" id="UP000193685"/>
    </source>
</evidence>
<dbReference type="GeneID" id="63784433"/>
<dbReference type="Gene3D" id="3.90.79.10">
    <property type="entry name" value="Nucleoside Triphosphate Pyrophosphohydrolase"/>
    <property type="match status" value="1"/>
</dbReference>
<dbReference type="PANTHER" id="PTHR11839:SF1">
    <property type="entry name" value="ADP-SUGAR PYROPHOSPHATASE"/>
    <property type="match status" value="1"/>
</dbReference>
<comment type="caution">
    <text evidence="3">The sequence shown here is derived from an EMBL/GenBank/DDBJ whole genome shotgun (WGS) entry which is preliminary data.</text>
</comment>
<dbReference type="AlphaFoldDB" id="A0A1Y2FD43"/>
<evidence type="ECO:0000313" key="3">
    <source>
        <dbReference type="EMBL" id="ORY81527.1"/>
    </source>
</evidence>
<dbReference type="GO" id="GO:0006753">
    <property type="term" value="P:nucleoside phosphate metabolic process"/>
    <property type="evidence" value="ECO:0007669"/>
    <property type="project" value="TreeGrafter"/>
</dbReference>
<dbReference type="PROSITE" id="PS51462">
    <property type="entry name" value="NUDIX"/>
    <property type="match status" value="1"/>
</dbReference>
<keyword evidence="4" id="KW-1185">Reference proteome</keyword>
<dbReference type="InterPro" id="IPR000086">
    <property type="entry name" value="NUDIX_hydrolase_dom"/>
</dbReference>
<dbReference type="GO" id="GO:0019693">
    <property type="term" value="P:ribose phosphate metabolic process"/>
    <property type="evidence" value="ECO:0007669"/>
    <property type="project" value="TreeGrafter"/>
</dbReference>
<keyword evidence="1 3" id="KW-0378">Hydrolase</keyword>
<dbReference type="InterPro" id="IPR015797">
    <property type="entry name" value="NUDIX_hydrolase-like_dom_sf"/>
</dbReference>
<dbReference type="GO" id="GO:0047631">
    <property type="term" value="F:ADP-ribose diphosphatase activity"/>
    <property type="evidence" value="ECO:0007669"/>
    <property type="project" value="TreeGrafter"/>
</dbReference>
<dbReference type="Proteomes" id="UP000193685">
    <property type="component" value="Unassembled WGS sequence"/>
</dbReference>
<dbReference type="InterPro" id="IPR020084">
    <property type="entry name" value="NUDIX_hydrolase_CS"/>
</dbReference>
<feature type="domain" description="Nudix hydrolase" evidence="2">
    <location>
        <begin position="72"/>
        <end position="211"/>
    </location>
</feature>
<dbReference type="PROSITE" id="PS00893">
    <property type="entry name" value="NUDIX_BOX"/>
    <property type="match status" value="1"/>
</dbReference>
<gene>
    <name evidence="3" type="ORF">BCR37DRAFT_348230</name>
</gene>
<dbReference type="EMBL" id="MCFI01000011">
    <property type="protein sequence ID" value="ORY81527.1"/>
    <property type="molecule type" value="Genomic_DNA"/>
</dbReference>
<evidence type="ECO:0000259" key="2">
    <source>
        <dbReference type="PROSITE" id="PS51462"/>
    </source>
</evidence>
<reference evidence="3 4" key="1">
    <citation type="submission" date="2016-07" db="EMBL/GenBank/DDBJ databases">
        <title>Pervasive Adenine N6-methylation of Active Genes in Fungi.</title>
        <authorList>
            <consortium name="DOE Joint Genome Institute"/>
            <person name="Mondo S.J."/>
            <person name="Dannebaum R.O."/>
            <person name="Kuo R.C."/>
            <person name="Labutti K."/>
            <person name="Haridas S."/>
            <person name="Kuo A."/>
            <person name="Salamov A."/>
            <person name="Ahrendt S.R."/>
            <person name="Lipzen A."/>
            <person name="Sullivan W."/>
            <person name="Andreopoulos W.B."/>
            <person name="Clum A."/>
            <person name="Lindquist E."/>
            <person name="Daum C."/>
            <person name="Ramamoorthy G.K."/>
            <person name="Gryganskyi A."/>
            <person name="Culley D."/>
            <person name="Magnuson J.K."/>
            <person name="James T.Y."/>
            <person name="O'Malley M.A."/>
            <person name="Stajich J.E."/>
            <person name="Spatafora J.W."/>
            <person name="Visel A."/>
            <person name="Grigoriev I.V."/>
        </authorList>
    </citation>
    <scope>NUCLEOTIDE SEQUENCE [LARGE SCALE GENOMIC DNA]</scope>
    <source>
        <strain evidence="3 4">12-1054</strain>
    </source>
</reference>
<dbReference type="FunFam" id="3.90.79.10:FF:000016">
    <property type="entry name" value="ADP-sugar pyrophosphatase isoform X1"/>
    <property type="match status" value="1"/>
</dbReference>
<dbReference type="GO" id="GO:0005829">
    <property type="term" value="C:cytosol"/>
    <property type="evidence" value="ECO:0007669"/>
    <property type="project" value="TreeGrafter"/>
</dbReference>
<name>A0A1Y2FD43_PROLT</name>
<dbReference type="GO" id="GO:0005634">
    <property type="term" value="C:nucleus"/>
    <property type="evidence" value="ECO:0007669"/>
    <property type="project" value="TreeGrafter"/>
</dbReference>
<sequence length="224" mass="24965">MPNSTTSRRLLHLSRSIMSNSKAPTNGSKILEKTPLSLDEAKWTTLKKIAWQDPTGTKRIWESAERVVNANTTTDAVGIIALLKTPGKPTRIVLEKQFRPPLDKICIEVPAGMMDKNESPEQAAERELQEETGYVGKAVKTSYLLYNDPGFTNTTTSMVYVDIDMKDERNKNLKPQLEAGEFIEIFEPEVDTLDDTLKHLEQEGYAIDARLGAFALGLAALKLL</sequence>